<dbReference type="InterPro" id="IPR041588">
    <property type="entry name" value="Integrase_H2C2"/>
</dbReference>
<keyword evidence="2" id="KW-0808">Transferase</keyword>
<dbReference type="Pfam" id="PF17921">
    <property type="entry name" value="Integrase_H2C2"/>
    <property type="match status" value="1"/>
</dbReference>
<dbReference type="GO" id="GO:0015074">
    <property type="term" value="P:DNA integration"/>
    <property type="evidence" value="ECO:0007669"/>
    <property type="project" value="InterPro"/>
</dbReference>
<keyword evidence="2" id="KW-0695">RNA-directed DNA polymerase</keyword>
<evidence type="ECO:0000313" key="2">
    <source>
        <dbReference type="EMBL" id="GEX22132.1"/>
    </source>
</evidence>
<proteinExistence type="predicted"/>
<dbReference type="InterPro" id="IPR036397">
    <property type="entry name" value="RNaseH_sf"/>
</dbReference>
<dbReference type="GO" id="GO:0003964">
    <property type="term" value="F:RNA-directed DNA polymerase activity"/>
    <property type="evidence" value="ECO:0007669"/>
    <property type="project" value="UniProtKB-KW"/>
</dbReference>
<keyword evidence="2" id="KW-0548">Nucleotidyltransferase</keyword>
<accession>A0A699H3M8</accession>
<sequence length="397" mass="45522">GVVTRAHIDYAGRIWEEFTQSIHTFLKDKRNLSRHTTGKKKATLIVIPSIWFTKLIIHYLQRRHKFHPRPDSPLHLPNEEHVLEYLKFSAKGKKRTLKSMVASVAEDVPAMEPQVAAEDADFQKALEESMKSVYDVPQGSLPPVVIREPESGKEIQVAKKKFKKAFENVDSSSRVELIPSKIKYANKVKRENLAVDHLSRLENPYLGTFTEDEIADEFPNEHLMILKVELNDDEPWYADYVNYIIGKTVPLNWTPEKKDFSLKPTGGHYSALITGRKVYESGFFWPSIFKDAKDYVKRCDACQRSGNISSQIEMPHNNIQVCDVFDIWELDFMGPFSNSKGNKYILVAVDYVSTWVEAQALPTNDARIVIKFLRRLFARFGAPKALISDRGTHFCNS</sequence>
<evidence type="ECO:0000259" key="1">
    <source>
        <dbReference type="PROSITE" id="PS50994"/>
    </source>
</evidence>
<dbReference type="InterPro" id="IPR012337">
    <property type="entry name" value="RNaseH-like_sf"/>
</dbReference>
<name>A0A699H3M8_TANCI</name>
<dbReference type="PANTHER" id="PTHR47266">
    <property type="entry name" value="ENDONUCLEASE-RELATED"/>
    <property type="match status" value="1"/>
</dbReference>
<feature type="non-terminal residue" evidence="2">
    <location>
        <position position="1"/>
    </location>
</feature>
<dbReference type="InterPro" id="IPR052160">
    <property type="entry name" value="Gypsy_RT_Integrase-like"/>
</dbReference>
<feature type="domain" description="Integrase catalytic" evidence="1">
    <location>
        <begin position="311"/>
        <end position="397"/>
    </location>
</feature>
<dbReference type="Pfam" id="PF00665">
    <property type="entry name" value="rve"/>
    <property type="match status" value="1"/>
</dbReference>
<dbReference type="Gene3D" id="1.10.340.70">
    <property type="match status" value="1"/>
</dbReference>
<dbReference type="InterPro" id="IPR001584">
    <property type="entry name" value="Integrase_cat-core"/>
</dbReference>
<dbReference type="Gene3D" id="3.30.420.10">
    <property type="entry name" value="Ribonuclease H-like superfamily/Ribonuclease H"/>
    <property type="match status" value="1"/>
</dbReference>
<comment type="caution">
    <text evidence="2">The sequence shown here is derived from an EMBL/GenBank/DDBJ whole genome shotgun (WGS) entry which is preliminary data.</text>
</comment>
<dbReference type="AlphaFoldDB" id="A0A699H3M8"/>
<dbReference type="PROSITE" id="PS50994">
    <property type="entry name" value="INTEGRASE"/>
    <property type="match status" value="1"/>
</dbReference>
<reference evidence="2" key="1">
    <citation type="journal article" date="2019" name="Sci. Rep.">
        <title>Draft genome of Tanacetum cinerariifolium, the natural source of mosquito coil.</title>
        <authorList>
            <person name="Yamashiro T."/>
            <person name="Shiraishi A."/>
            <person name="Satake H."/>
            <person name="Nakayama K."/>
        </authorList>
    </citation>
    <scope>NUCLEOTIDE SEQUENCE</scope>
</reference>
<gene>
    <name evidence="2" type="ORF">Tci_294107</name>
</gene>
<dbReference type="SUPFAM" id="SSF53098">
    <property type="entry name" value="Ribonuclease H-like"/>
    <property type="match status" value="1"/>
</dbReference>
<dbReference type="EMBL" id="BKCJ010096006">
    <property type="protein sequence ID" value="GEX22132.1"/>
    <property type="molecule type" value="Genomic_DNA"/>
</dbReference>
<dbReference type="GO" id="GO:0003676">
    <property type="term" value="F:nucleic acid binding"/>
    <property type="evidence" value="ECO:0007669"/>
    <property type="project" value="InterPro"/>
</dbReference>
<organism evidence="2">
    <name type="scientific">Tanacetum cinerariifolium</name>
    <name type="common">Dalmatian daisy</name>
    <name type="synonym">Chrysanthemum cinerariifolium</name>
    <dbReference type="NCBI Taxonomy" id="118510"/>
    <lineage>
        <taxon>Eukaryota</taxon>
        <taxon>Viridiplantae</taxon>
        <taxon>Streptophyta</taxon>
        <taxon>Embryophyta</taxon>
        <taxon>Tracheophyta</taxon>
        <taxon>Spermatophyta</taxon>
        <taxon>Magnoliopsida</taxon>
        <taxon>eudicotyledons</taxon>
        <taxon>Gunneridae</taxon>
        <taxon>Pentapetalae</taxon>
        <taxon>asterids</taxon>
        <taxon>campanulids</taxon>
        <taxon>Asterales</taxon>
        <taxon>Asteraceae</taxon>
        <taxon>Asteroideae</taxon>
        <taxon>Anthemideae</taxon>
        <taxon>Anthemidinae</taxon>
        <taxon>Tanacetum</taxon>
    </lineage>
</organism>
<protein>
    <submittedName>
        <fullName evidence="2">Reverse transcriptase domain-containing protein</fullName>
    </submittedName>
</protein>